<organism evidence="2 3">
    <name type="scientific">Aliarcobacter cibarius</name>
    <dbReference type="NCBI Taxonomy" id="255507"/>
    <lineage>
        <taxon>Bacteria</taxon>
        <taxon>Pseudomonadati</taxon>
        <taxon>Campylobacterota</taxon>
        <taxon>Epsilonproteobacteria</taxon>
        <taxon>Campylobacterales</taxon>
        <taxon>Arcobacteraceae</taxon>
        <taxon>Aliarcobacter</taxon>
    </lineage>
</organism>
<keyword evidence="1" id="KW-0472">Membrane</keyword>
<protein>
    <submittedName>
        <fullName evidence="2">Putative membrane protein</fullName>
    </submittedName>
</protein>
<dbReference type="Proteomes" id="UP000509513">
    <property type="component" value="Chromosome"/>
</dbReference>
<keyword evidence="1" id="KW-0812">Transmembrane</keyword>
<evidence type="ECO:0000313" key="2">
    <source>
        <dbReference type="EMBL" id="QKJ26706.1"/>
    </source>
</evidence>
<name>A0A7L5JNL5_9BACT</name>
<gene>
    <name evidence="2" type="ORF">ACBT_0775</name>
</gene>
<dbReference type="EMBL" id="CP054051">
    <property type="protein sequence ID" value="QKJ26706.1"/>
    <property type="molecule type" value="Genomic_DNA"/>
</dbReference>
<sequence>MGLKNYIITSILLIILVFGFTHSLEFGEYTFSMFDYSLTLPIAIWVVMPLALLAFVTYLHIIFYGLVKYFKLKALDYDMDALFSLIESKLLEKENKSNFRTKRFKELSNVLNQLEIKPSREIFSSSNEELNKIVSSIQSIKDGKYVSEKSIKVQESSTLGKQNLLNKINEQVDFALDVVKKSENYDFDTVKQAFLKVLSEKSMTTIKKVYKNVNFDKELVSKLFEKDRENSEFGFENSEIIDIVKNVKLTKDDYLEMAKNYKSTLNPDKIIDLFEKLSNQNEEATTAYLFVLSEFEMIDKLREFLANTNENEYVSFKALVDLKDCGKHYNLESLSYK</sequence>
<dbReference type="AlphaFoldDB" id="A0A7L5JNL5"/>
<proteinExistence type="predicted"/>
<dbReference type="RefSeq" id="WP_024774821.1">
    <property type="nucleotide sequence ID" value="NZ_CP054051.1"/>
</dbReference>
<accession>A0A7L5JNL5</accession>
<keyword evidence="1" id="KW-1133">Transmembrane helix</keyword>
<evidence type="ECO:0000256" key="1">
    <source>
        <dbReference type="SAM" id="Phobius"/>
    </source>
</evidence>
<dbReference type="KEGG" id="acib:ACBT_0775"/>
<feature type="transmembrane region" description="Helical" evidence="1">
    <location>
        <begin position="42"/>
        <end position="67"/>
    </location>
</feature>
<evidence type="ECO:0000313" key="3">
    <source>
        <dbReference type="Proteomes" id="UP000509513"/>
    </source>
</evidence>
<reference evidence="2 3" key="1">
    <citation type="submission" date="2020-05" db="EMBL/GenBank/DDBJ databases">
        <title>Complete genome sequencing of Campylobacter and Arcobacter type strains.</title>
        <authorList>
            <person name="Miller W.G."/>
            <person name="Yee E."/>
        </authorList>
    </citation>
    <scope>NUCLEOTIDE SEQUENCE [LARGE SCALE GENOMIC DNA]</scope>
    <source>
        <strain evidence="2 3">LMG 21996</strain>
    </source>
</reference>